<organism evidence="2 3">
    <name type="scientific">Agrobacterium fabrum</name>
    <dbReference type="NCBI Taxonomy" id="1176649"/>
    <lineage>
        <taxon>Bacteria</taxon>
        <taxon>Pseudomonadati</taxon>
        <taxon>Pseudomonadota</taxon>
        <taxon>Alphaproteobacteria</taxon>
        <taxon>Hyphomicrobiales</taxon>
        <taxon>Rhizobiaceae</taxon>
        <taxon>Rhizobium/Agrobacterium group</taxon>
        <taxon>Agrobacterium</taxon>
        <taxon>Agrobacterium tumefaciens complex</taxon>
    </lineage>
</organism>
<dbReference type="AlphaFoldDB" id="A0A2W5F3E8"/>
<sequence>MGNLKGKDEADRHLCDVASQGQADMKGTIRRKRRPPVIHAGLPLIPGRRDKTCPQDAGHGSLGNSGYRKHRSS</sequence>
<gene>
    <name evidence="2" type="ORF">DI595_10625</name>
</gene>
<feature type="region of interest" description="Disordered" evidence="1">
    <location>
        <begin position="1"/>
        <end position="73"/>
    </location>
</feature>
<proteinExistence type="predicted"/>
<comment type="caution">
    <text evidence="2">The sequence shown here is derived from an EMBL/GenBank/DDBJ whole genome shotgun (WGS) entry which is preliminary data.</text>
</comment>
<evidence type="ECO:0000313" key="2">
    <source>
        <dbReference type="EMBL" id="PZP50691.1"/>
    </source>
</evidence>
<dbReference type="Proteomes" id="UP000249769">
    <property type="component" value="Unassembled WGS sequence"/>
</dbReference>
<name>A0A2W5F3E8_9HYPH</name>
<dbReference type="EMBL" id="QFOL01000104">
    <property type="protein sequence ID" value="PZP50691.1"/>
    <property type="molecule type" value="Genomic_DNA"/>
</dbReference>
<reference evidence="2 3" key="1">
    <citation type="submission" date="2017-08" db="EMBL/GenBank/DDBJ databases">
        <title>Infants hospitalized years apart are colonized by the same room-sourced microbial strains.</title>
        <authorList>
            <person name="Brooks B."/>
            <person name="Olm M.R."/>
            <person name="Firek B.A."/>
            <person name="Baker R."/>
            <person name="Thomas B.C."/>
            <person name="Morowitz M.J."/>
            <person name="Banfield J.F."/>
        </authorList>
    </citation>
    <scope>NUCLEOTIDE SEQUENCE [LARGE SCALE GENOMIC DNA]</scope>
    <source>
        <strain evidence="2">S2_009_000_R2_73</strain>
    </source>
</reference>
<evidence type="ECO:0000256" key="1">
    <source>
        <dbReference type="SAM" id="MobiDB-lite"/>
    </source>
</evidence>
<protein>
    <submittedName>
        <fullName evidence="2">Uncharacterized protein</fullName>
    </submittedName>
</protein>
<accession>A0A2W5F3E8</accession>
<evidence type="ECO:0000313" key="3">
    <source>
        <dbReference type="Proteomes" id="UP000249769"/>
    </source>
</evidence>
<feature type="compositionally biased region" description="Basic and acidic residues" evidence="1">
    <location>
        <begin position="1"/>
        <end position="15"/>
    </location>
</feature>